<dbReference type="EMBL" id="FOXO01000001">
    <property type="protein sequence ID" value="SFP38272.1"/>
    <property type="molecule type" value="Genomic_DNA"/>
</dbReference>
<name>A0A1I5PW86_9FIRM</name>
<evidence type="ECO:0000313" key="2">
    <source>
        <dbReference type="Proteomes" id="UP000182624"/>
    </source>
</evidence>
<sequence length="204" mass="23921">MDNQKDVLEVFEKFAGKYDNCPLLGDLSTLSLDDNNGVLVYHKQGEFKAISLDTLAQYPYRIARWPESNKKSDSIASTDAMLVDKNKDWIFIEFKNQSVRNTKDSVNEKAYQVWHMIMDILDEMKSNIPLYTDNPLLFAKEHITYILVFNPEKDFLSKERVEEAELAGLHYKTDFMLKIEKYLYKEAFVATESELRKILKERLE</sequence>
<dbReference type="AlphaFoldDB" id="A0A1I5PW86"/>
<dbReference type="OrthoDB" id="9788602at2"/>
<keyword evidence="2" id="KW-1185">Reference proteome</keyword>
<reference evidence="2" key="1">
    <citation type="submission" date="2016-10" db="EMBL/GenBank/DDBJ databases">
        <authorList>
            <person name="Varghese N."/>
            <person name="Submissions S."/>
        </authorList>
    </citation>
    <scope>NUCLEOTIDE SEQUENCE [LARGE SCALE GENOMIC DNA]</scope>
    <source>
        <strain evidence="2">P18</strain>
    </source>
</reference>
<proteinExistence type="predicted"/>
<accession>A0A1I5PW86</accession>
<gene>
    <name evidence="1" type="ORF">SAMN04487928_101174</name>
</gene>
<dbReference type="RefSeq" id="WP_074882961.1">
    <property type="nucleotide sequence ID" value="NZ_FOXO01000001.1"/>
</dbReference>
<organism evidence="1 2">
    <name type="scientific">Butyrivibrio proteoclasticus</name>
    <dbReference type="NCBI Taxonomy" id="43305"/>
    <lineage>
        <taxon>Bacteria</taxon>
        <taxon>Bacillati</taxon>
        <taxon>Bacillota</taxon>
        <taxon>Clostridia</taxon>
        <taxon>Lachnospirales</taxon>
        <taxon>Lachnospiraceae</taxon>
        <taxon>Butyrivibrio</taxon>
    </lineage>
</organism>
<evidence type="ECO:0000313" key="1">
    <source>
        <dbReference type="EMBL" id="SFP38272.1"/>
    </source>
</evidence>
<protein>
    <submittedName>
        <fullName evidence="1">Uncharacterized protein</fullName>
    </submittedName>
</protein>
<dbReference type="Proteomes" id="UP000182624">
    <property type="component" value="Unassembled WGS sequence"/>
</dbReference>